<dbReference type="AlphaFoldDB" id="A0A7J8X5R3"/>
<protein>
    <submittedName>
        <fullName evidence="1">Uncharacterized protein</fullName>
    </submittedName>
</protein>
<accession>A0A7J8X5R3</accession>
<name>A0A7J8X5R3_GOSAI</name>
<comment type="caution">
    <text evidence="1">The sequence shown here is derived from an EMBL/GenBank/DDBJ whole genome shotgun (WGS) entry which is preliminary data.</text>
</comment>
<keyword evidence="2" id="KW-1185">Reference proteome</keyword>
<proteinExistence type="predicted"/>
<organism evidence="1 2">
    <name type="scientific">Gossypium aridum</name>
    <name type="common">American cotton</name>
    <name type="synonym">Erioxylum aridum</name>
    <dbReference type="NCBI Taxonomy" id="34290"/>
    <lineage>
        <taxon>Eukaryota</taxon>
        <taxon>Viridiplantae</taxon>
        <taxon>Streptophyta</taxon>
        <taxon>Embryophyta</taxon>
        <taxon>Tracheophyta</taxon>
        <taxon>Spermatophyta</taxon>
        <taxon>Magnoliopsida</taxon>
        <taxon>eudicotyledons</taxon>
        <taxon>Gunneridae</taxon>
        <taxon>Pentapetalae</taxon>
        <taxon>rosids</taxon>
        <taxon>malvids</taxon>
        <taxon>Malvales</taxon>
        <taxon>Malvaceae</taxon>
        <taxon>Malvoideae</taxon>
        <taxon>Gossypium</taxon>
    </lineage>
</organism>
<dbReference type="Proteomes" id="UP000593577">
    <property type="component" value="Unassembled WGS sequence"/>
</dbReference>
<sequence length="109" mass="12467">MNHALTLHVTRLGSCGHLIFETVDISTILIGLLDVYDSVVAMITSIQWSYDLHDVCSVSTDFEACQNDIIIQLLVFMRIDQIIDLLPVNLEIERTFRKEDEKDKLQTES</sequence>
<reference evidence="1 2" key="1">
    <citation type="journal article" date="2019" name="Genome Biol. Evol.">
        <title>Insights into the evolution of the New World diploid cottons (Gossypium, subgenus Houzingenia) based on genome sequencing.</title>
        <authorList>
            <person name="Grover C.E."/>
            <person name="Arick M.A. 2nd"/>
            <person name="Thrash A."/>
            <person name="Conover J.L."/>
            <person name="Sanders W.S."/>
            <person name="Peterson D.G."/>
            <person name="Frelichowski J.E."/>
            <person name="Scheffler J.A."/>
            <person name="Scheffler B.E."/>
            <person name="Wendel J.F."/>
        </authorList>
    </citation>
    <scope>NUCLEOTIDE SEQUENCE [LARGE SCALE GENOMIC DNA]</scope>
    <source>
        <strain evidence="1">185</strain>
        <tissue evidence="1">Leaf</tissue>
    </source>
</reference>
<dbReference type="EMBL" id="JABFAA010000005">
    <property type="protein sequence ID" value="MBA0682294.1"/>
    <property type="molecule type" value="Genomic_DNA"/>
</dbReference>
<evidence type="ECO:0000313" key="1">
    <source>
        <dbReference type="EMBL" id="MBA0682294.1"/>
    </source>
</evidence>
<evidence type="ECO:0000313" key="2">
    <source>
        <dbReference type="Proteomes" id="UP000593577"/>
    </source>
</evidence>
<gene>
    <name evidence="1" type="ORF">Goari_024023</name>
</gene>